<evidence type="ECO:0000256" key="9">
    <source>
        <dbReference type="SAM" id="Phobius"/>
    </source>
</evidence>
<dbReference type="InterPro" id="IPR011009">
    <property type="entry name" value="Kinase-like_dom_sf"/>
</dbReference>
<dbReference type="Proteomes" id="UP000177925">
    <property type="component" value="Unassembled WGS sequence"/>
</dbReference>
<dbReference type="Pfam" id="PF00069">
    <property type="entry name" value="Pkinase"/>
    <property type="match status" value="1"/>
</dbReference>
<dbReference type="CDD" id="cd14014">
    <property type="entry name" value="STKc_PknB_like"/>
    <property type="match status" value="1"/>
</dbReference>
<evidence type="ECO:0000256" key="5">
    <source>
        <dbReference type="ARBA" id="ARBA00022777"/>
    </source>
</evidence>
<dbReference type="PROSITE" id="PS00108">
    <property type="entry name" value="PROTEIN_KINASE_ST"/>
    <property type="match status" value="1"/>
</dbReference>
<dbReference type="SUPFAM" id="SSF56112">
    <property type="entry name" value="Protein kinase-like (PK-like)"/>
    <property type="match status" value="1"/>
</dbReference>
<accession>A0A1F6TI18</accession>
<evidence type="ECO:0000256" key="8">
    <source>
        <dbReference type="SAM" id="MobiDB-lite"/>
    </source>
</evidence>
<feature type="region of interest" description="Disordered" evidence="8">
    <location>
        <begin position="320"/>
        <end position="379"/>
    </location>
</feature>
<dbReference type="EC" id="2.7.11.1" evidence="1"/>
<dbReference type="GO" id="GO:0004674">
    <property type="term" value="F:protein serine/threonine kinase activity"/>
    <property type="evidence" value="ECO:0007669"/>
    <property type="project" value="UniProtKB-KW"/>
</dbReference>
<dbReference type="PROSITE" id="PS00107">
    <property type="entry name" value="PROTEIN_KINASE_ATP"/>
    <property type="match status" value="1"/>
</dbReference>
<dbReference type="PROSITE" id="PS50011">
    <property type="entry name" value="PROTEIN_KINASE_DOM"/>
    <property type="match status" value="1"/>
</dbReference>
<evidence type="ECO:0000256" key="1">
    <source>
        <dbReference type="ARBA" id="ARBA00012513"/>
    </source>
</evidence>
<dbReference type="GO" id="GO:0005524">
    <property type="term" value="F:ATP binding"/>
    <property type="evidence" value="ECO:0007669"/>
    <property type="project" value="UniProtKB-UniRule"/>
</dbReference>
<dbReference type="Gene3D" id="1.10.510.10">
    <property type="entry name" value="Transferase(Phosphotransferase) domain 1"/>
    <property type="match status" value="1"/>
</dbReference>
<evidence type="ECO:0000259" key="10">
    <source>
        <dbReference type="PROSITE" id="PS50011"/>
    </source>
</evidence>
<protein>
    <recommendedName>
        <fullName evidence="1">non-specific serine/threonine protein kinase</fullName>
        <ecNumber evidence="1">2.7.11.1</ecNumber>
    </recommendedName>
</protein>
<dbReference type="PANTHER" id="PTHR43289">
    <property type="entry name" value="MITOGEN-ACTIVATED PROTEIN KINASE KINASE KINASE 20-RELATED"/>
    <property type="match status" value="1"/>
</dbReference>
<reference evidence="11 12" key="1">
    <citation type="journal article" date="2016" name="Nat. Commun.">
        <title>Thousands of microbial genomes shed light on interconnected biogeochemical processes in an aquifer system.</title>
        <authorList>
            <person name="Anantharaman K."/>
            <person name="Brown C.T."/>
            <person name="Hug L.A."/>
            <person name="Sharon I."/>
            <person name="Castelle C.J."/>
            <person name="Probst A.J."/>
            <person name="Thomas B.C."/>
            <person name="Singh A."/>
            <person name="Wilkins M.J."/>
            <person name="Karaoz U."/>
            <person name="Brodie E.L."/>
            <person name="Williams K.H."/>
            <person name="Hubbard S.S."/>
            <person name="Banfield J.F."/>
        </authorList>
    </citation>
    <scope>NUCLEOTIDE SEQUENCE [LARGE SCALE GENOMIC DNA]</scope>
</reference>
<sequence length="517" mass="57084">MLKKTKELANNPCPDGRALPIQDESESIDIAAPGALADAINPGDTLGNYLILSKLGEGGMGMVYKAHDPTLDRMVALKVISPHLFRNQEYLDRFRVEAQAQARLNSPNIVTLHSMFQLPSWLVLVMEYVEGETLAQRLHNQGRLNFSNAVWIFEQVLLGVDRAHRMGVVHRDLKPGNIFITAGNEVKLMDFGVARMLDNKSLTLAGSMVGTLTYISPEQINGKEADFRSDIYTLGITLYEAVAGRPPFEYRTDFELMNAHLHDQPPRPSILQPDIAEDFEAMILRAIEKDPDSRYQTAREFRNALLRVGMTRIKAYEHLKKKPKTPTPADAGVKNGAWSGDTDDTRLENYYLESEPPPPPAAQHRRPIAASPTRPAADHMPFSMFPQKVRATGQYSSARVLTALDRRAARRRFLGALGLYGLLPPLVIALVFAIGFYFKSKEQGKSFFDLSGLAALWQQVGGARWVDSAEKSPATGALTGANDSVAPKPAGTDAGAPVAAPAPDQDKKYDGLRQVWR</sequence>
<gene>
    <name evidence="11" type="ORF">A2150_01600</name>
</gene>
<dbReference type="FunFam" id="1.10.510.10:FF:000021">
    <property type="entry name" value="Serine/threonine protein kinase"/>
    <property type="match status" value="1"/>
</dbReference>
<evidence type="ECO:0000313" key="12">
    <source>
        <dbReference type="Proteomes" id="UP000177925"/>
    </source>
</evidence>
<dbReference type="Gene3D" id="3.30.200.20">
    <property type="entry name" value="Phosphorylase Kinase, domain 1"/>
    <property type="match status" value="1"/>
</dbReference>
<feature type="region of interest" description="Disordered" evidence="8">
    <location>
        <begin position="1"/>
        <end position="20"/>
    </location>
</feature>
<dbReference type="PANTHER" id="PTHR43289:SF6">
    <property type="entry name" value="SERINE_THREONINE-PROTEIN KINASE NEKL-3"/>
    <property type="match status" value="1"/>
</dbReference>
<dbReference type="SMART" id="SM00220">
    <property type="entry name" value="S_TKc"/>
    <property type="match status" value="1"/>
</dbReference>
<keyword evidence="5" id="KW-0418">Kinase</keyword>
<dbReference type="InterPro" id="IPR008271">
    <property type="entry name" value="Ser/Thr_kinase_AS"/>
</dbReference>
<keyword evidence="9" id="KW-0472">Membrane</keyword>
<keyword evidence="9" id="KW-1133">Transmembrane helix</keyword>
<keyword evidence="6 7" id="KW-0067">ATP-binding</keyword>
<evidence type="ECO:0000256" key="2">
    <source>
        <dbReference type="ARBA" id="ARBA00022527"/>
    </source>
</evidence>
<dbReference type="InterPro" id="IPR017441">
    <property type="entry name" value="Protein_kinase_ATP_BS"/>
</dbReference>
<name>A0A1F6TI18_9PROT</name>
<feature type="domain" description="Protein kinase" evidence="10">
    <location>
        <begin position="49"/>
        <end position="306"/>
    </location>
</feature>
<feature type="compositionally biased region" description="Low complexity" evidence="8">
    <location>
        <begin position="489"/>
        <end position="503"/>
    </location>
</feature>
<keyword evidence="4 7" id="KW-0547">Nucleotide-binding</keyword>
<feature type="binding site" evidence="7">
    <location>
        <position position="78"/>
    </location>
    <ligand>
        <name>ATP</name>
        <dbReference type="ChEBI" id="CHEBI:30616"/>
    </ligand>
</feature>
<dbReference type="EMBL" id="MFSS01000013">
    <property type="protein sequence ID" value="OGI44751.1"/>
    <property type="molecule type" value="Genomic_DNA"/>
</dbReference>
<feature type="transmembrane region" description="Helical" evidence="9">
    <location>
        <begin position="413"/>
        <end position="438"/>
    </location>
</feature>
<dbReference type="AlphaFoldDB" id="A0A1F6TI18"/>
<dbReference type="InterPro" id="IPR000719">
    <property type="entry name" value="Prot_kinase_dom"/>
</dbReference>
<evidence type="ECO:0000256" key="7">
    <source>
        <dbReference type="PROSITE-ProRule" id="PRU10141"/>
    </source>
</evidence>
<evidence type="ECO:0000313" key="11">
    <source>
        <dbReference type="EMBL" id="OGI44751.1"/>
    </source>
</evidence>
<keyword evidence="9" id="KW-0812">Transmembrane</keyword>
<keyword evidence="3" id="KW-0808">Transferase</keyword>
<evidence type="ECO:0000256" key="3">
    <source>
        <dbReference type="ARBA" id="ARBA00022679"/>
    </source>
</evidence>
<evidence type="ECO:0000256" key="6">
    <source>
        <dbReference type="ARBA" id="ARBA00022840"/>
    </source>
</evidence>
<keyword evidence="2" id="KW-0723">Serine/threonine-protein kinase</keyword>
<feature type="region of interest" description="Disordered" evidence="8">
    <location>
        <begin position="474"/>
        <end position="517"/>
    </location>
</feature>
<evidence type="ECO:0000256" key="4">
    <source>
        <dbReference type="ARBA" id="ARBA00022741"/>
    </source>
</evidence>
<proteinExistence type="predicted"/>
<dbReference type="STRING" id="1817758.A2150_01600"/>
<comment type="caution">
    <text evidence="11">The sequence shown here is derived from an EMBL/GenBank/DDBJ whole genome shotgun (WGS) entry which is preliminary data.</text>
</comment>
<organism evidence="11 12">
    <name type="scientific">Candidatus Muproteobacteria bacterium RBG_16_64_11</name>
    <dbReference type="NCBI Taxonomy" id="1817758"/>
    <lineage>
        <taxon>Bacteria</taxon>
        <taxon>Pseudomonadati</taxon>
        <taxon>Pseudomonadota</taxon>
        <taxon>Candidatus Muproteobacteria</taxon>
    </lineage>
</organism>